<name>A0A819VAH2_9BILA</name>
<dbReference type="EMBL" id="CAJNON010000528">
    <property type="protein sequence ID" value="CAF1304386.1"/>
    <property type="molecule type" value="Genomic_DNA"/>
</dbReference>
<organism evidence="2 3">
    <name type="scientific">Adineta steineri</name>
    <dbReference type="NCBI Taxonomy" id="433720"/>
    <lineage>
        <taxon>Eukaryota</taxon>
        <taxon>Metazoa</taxon>
        <taxon>Spiralia</taxon>
        <taxon>Gnathifera</taxon>
        <taxon>Rotifera</taxon>
        <taxon>Eurotatoria</taxon>
        <taxon>Bdelloidea</taxon>
        <taxon>Adinetida</taxon>
        <taxon>Adinetidae</taxon>
        <taxon>Adineta</taxon>
    </lineage>
</organism>
<proteinExistence type="predicted"/>
<reference evidence="2" key="1">
    <citation type="submission" date="2021-02" db="EMBL/GenBank/DDBJ databases">
        <authorList>
            <person name="Nowell W R."/>
        </authorList>
    </citation>
    <scope>NUCLEOTIDE SEQUENCE</scope>
</reference>
<accession>A0A819VAH2</accession>
<dbReference type="Proteomes" id="UP000663891">
    <property type="component" value="Unassembled WGS sequence"/>
</dbReference>
<evidence type="ECO:0000313" key="1">
    <source>
        <dbReference type="EMBL" id="CAF1304386.1"/>
    </source>
</evidence>
<dbReference type="AlphaFoldDB" id="A0A819VAH2"/>
<evidence type="ECO:0000313" key="2">
    <source>
        <dbReference type="EMBL" id="CAF4106298.1"/>
    </source>
</evidence>
<sequence length="258" mass="30632">MMHWYREEYLNLPDFYYLFPVLKNIQQLETLRFYRKSTRSSVVMYENLKLFSPVAYHLHTLSIDSCSHELIVALLHSSLPVLRQLNVCFEYDPWNYSPTYVSISSNSIPQLCRVTFTNAKSFRWVLTLFADVYQHGQLRSIVLHDLEDTFHHEQLVTANELHRWLLKSIKCISFQFHLRQFIYDGQPDIIKRFLMECQSLLDYPKKIKLSEIDNINNDLSVISFDSSSSLLNEELCERWHDEIRLDLNGFASQLDISH</sequence>
<protein>
    <submittedName>
        <fullName evidence="2">Uncharacterized protein</fullName>
    </submittedName>
</protein>
<gene>
    <name evidence="2" type="ORF">OKA104_LOCUS35954</name>
    <name evidence="1" type="ORF">VCS650_LOCUS31232</name>
</gene>
<evidence type="ECO:0000313" key="3">
    <source>
        <dbReference type="Proteomes" id="UP000663881"/>
    </source>
</evidence>
<comment type="caution">
    <text evidence="2">The sequence shown here is derived from an EMBL/GenBank/DDBJ whole genome shotgun (WGS) entry which is preliminary data.</text>
</comment>
<dbReference type="EMBL" id="CAJOAY010005400">
    <property type="protein sequence ID" value="CAF4106298.1"/>
    <property type="molecule type" value="Genomic_DNA"/>
</dbReference>
<dbReference type="Proteomes" id="UP000663881">
    <property type="component" value="Unassembled WGS sequence"/>
</dbReference>